<dbReference type="PROSITE" id="PS00018">
    <property type="entry name" value="EF_HAND_1"/>
    <property type="match status" value="2"/>
</dbReference>
<dbReference type="InterPro" id="IPR044590">
    <property type="entry name" value="CML48/49/50"/>
</dbReference>
<evidence type="ECO:0000313" key="5">
    <source>
        <dbReference type="Proteomes" id="UP000825935"/>
    </source>
</evidence>
<accession>A0A8T2RDJ2</accession>
<sequence>MSHPGDGYHTKPTAPPAPQPWQQQGNFPPHGSFHGSGPYAHPPPSSVPYGPPGSAPWPAPSYPSSTHPYGGYPPQQPYGSTFMKASFPPGTDPEIVSTFQAADRDGSGLIDEYELQRTLSVTQPFSLRTVRLMIHLFGSKDSKRIGPTEFIALWKALKEWKSVFERFDRDRSGSVDRNEMREALMSLGYAISPPILDCLLQKYDRTGQGKAMDYDSFIESGLIIRGLTERFKQQDVHLRGSATLDYQTFMLMVLPFIVA</sequence>
<dbReference type="PANTHER" id="PTHR46824:SF2">
    <property type="entry name" value="CALCIUM-BINDING PROTEIN CML48-RELATED"/>
    <property type="match status" value="1"/>
</dbReference>
<dbReference type="CDD" id="cd16180">
    <property type="entry name" value="EFh_PEF_Group_I"/>
    <property type="match status" value="1"/>
</dbReference>
<protein>
    <recommendedName>
        <fullName evidence="3">EF-hand domain-containing protein</fullName>
    </recommendedName>
</protein>
<dbReference type="InterPro" id="IPR002048">
    <property type="entry name" value="EF_hand_dom"/>
</dbReference>
<evidence type="ECO:0000259" key="3">
    <source>
        <dbReference type="PROSITE" id="PS50222"/>
    </source>
</evidence>
<evidence type="ECO:0000256" key="2">
    <source>
        <dbReference type="SAM" id="MobiDB-lite"/>
    </source>
</evidence>
<dbReference type="InterPro" id="IPR011992">
    <property type="entry name" value="EF-hand-dom_pair"/>
</dbReference>
<dbReference type="Gene3D" id="1.10.238.10">
    <property type="entry name" value="EF-hand"/>
    <property type="match status" value="1"/>
</dbReference>
<dbReference type="InterPro" id="IPR018247">
    <property type="entry name" value="EF_Hand_1_Ca_BS"/>
</dbReference>
<dbReference type="AlphaFoldDB" id="A0A8T2RDJ2"/>
<dbReference type="GO" id="GO:0005509">
    <property type="term" value="F:calcium ion binding"/>
    <property type="evidence" value="ECO:0007669"/>
    <property type="project" value="InterPro"/>
</dbReference>
<evidence type="ECO:0000313" key="4">
    <source>
        <dbReference type="EMBL" id="KAH7293864.1"/>
    </source>
</evidence>
<feature type="domain" description="EF-hand" evidence="3">
    <location>
        <begin position="155"/>
        <end position="190"/>
    </location>
</feature>
<dbReference type="EMBL" id="CM035433">
    <property type="protein sequence ID" value="KAH7293864.1"/>
    <property type="molecule type" value="Genomic_DNA"/>
</dbReference>
<reference evidence="4" key="1">
    <citation type="submission" date="2021-08" db="EMBL/GenBank/DDBJ databases">
        <title>WGS assembly of Ceratopteris richardii.</title>
        <authorList>
            <person name="Marchant D.B."/>
            <person name="Chen G."/>
            <person name="Jenkins J."/>
            <person name="Shu S."/>
            <person name="Leebens-Mack J."/>
            <person name="Grimwood J."/>
            <person name="Schmutz J."/>
            <person name="Soltis P."/>
            <person name="Soltis D."/>
            <person name="Chen Z.-H."/>
        </authorList>
    </citation>
    <scope>NUCLEOTIDE SEQUENCE</scope>
    <source>
        <strain evidence="4">Whitten #5841</strain>
        <tissue evidence="4">Leaf</tissue>
    </source>
</reference>
<dbReference type="PROSITE" id="PS50222">
    <property type="entry name" value="EF_HAND_2"/>
    <property type="match status" value="2"/>
</dbReference>
<gene>
    <name evidence="4" type="ORF">KP509_28G045800</name>
</gene>
<dbReference type="Pfam" id="PF13405">
    <property type="entry name" value="EF-hand_6"/>
    <property type="match status" value="1"/>
</dbReference>
<comment type="caution">
    <text evidence="4">The sequence shown here is derived from an EMBL/GenBank/DDBJ whole genome shotgun (WGS) entry which is preliminary data.</text>
</comment>
<dbReference type="OMA" id="NIDHVEM"/>
<feature type="compositionally biased region" description="Pro residues" evidence="2">
    <location>
        <begin position="40"/>
        <end position="53"/>
    </location>
</feature>
<proteinExistence type="predicted"/>
<evidence type="ECO:0000256" key="1">
    <source>
        <dbReference type="ARBA" id="ARBA00022837"/>
    </source>
</evidence>
<feature type="region of interest" description="Disordered" evidence="2">
    <location>
        <begin position="1"/>
        <end position="53"/>
    </location>
</feature>
<keyword evidence="5" id="KW-1185">Reference proteome</keyword>
<dbReference type="Proteomes" id="UP000825935">
    <property type="component" value="Chromosome 28"/>
</dbReference>
<dbReference type="Pfam" id="PF13202">
    <property type="entry name" value="EF-hand_5"/>
    <property type="match status" value="1"/>
</dbReference>
<organism evidence="4 5">
    <name type="scientific">Ceratopteris richardii</name>
    <name type="common">Triangle waterfern</name>
    <dbReference type="NCBI Taxonomy" id="49495"/>
    <lineage>
        <taxon>Eukaryota</taxon>
        <taxon>Viridiplantae</taxon>
        <taxon>Streptophyta</taxon>
        <taxon>Embryophyta</taxon>
        <taxon>Tracheophyta</taxon>
        <taxon>Polypodiopsida</taxon>
        <taxon>Polypodiidae</taxon>
        <taxon>Polypodiales</taxon>
        <taxon>Pteridineae</taxon>
        <taxon>Pteridaceae</taxon>
        <taxon>Parkerioideae</taxon>
        <taxon>Ceratopteris</taxon>
    </lineage>
</organism>
<keyword evidence="1" id="KW-0106">Calcium</keyword>
<feature type="domain" description="EF-hand" evidence="3">
    <location>
        <begin position="90"/>
        <end position="125"/>
    </location>
</feature>
<dbReference type="SUPFAM" id="SSF47473">
    <property type="entry name" value="EF-hand"/>
    <property type="match status" value="1"/>
</dbReference>
<dbReference type="OrthoDB" id="186625at2759"/>
<dbReference type="SMART" id="SM00054">
    <property type="entry name" value="EFh"/>
    <property type="match status" value="2"/>
</dbReference>
<dbReference type="PANTHER" id="PTHR46824">
    <property type="entry name" value="CALCIUM-BINDING PROTEIN CML48-RELATED"/>
    <property type="match status" value="1"/>
</dbReference>
<name>A0A8T2RDJ2_CERRI</name>